<gene>
    <name evidence="1" type="ORF">PDJAM_G00098060</name>
</gene>
<keyword evidence="2" id="KW-1185">Reference proteome</keyword>
<proteinExistence type="predicted"/>
<dbReference type="EMBL" id="CM040993">
    <property type="protein sequence ID" value="MCJ8743768.1"/>
    <property type="molecule type" value="Genomic_DNA"/>
</dbReference>
<comment type="caution">
    <text evidence="1">The sequence shown here is derived from an EMBL/GenBank/DDBJ whole genome shotgun (WGS) entry which is preliminary data.</text>
</comment>
<evidence type="ECO:0000313" key="2">
    <source>
        <dbReference type="Proteomes" id="UP000830395"/>
    </source>
</evidence>
<sequence>MESVSVANNYFGLQLFSKIKESNKSNNVFYSPLSISSALAMVSLGAAGNTATQMSEVLCFNKPVKPKSVQPVAVQKAQQTQKFQLPAALQKTLHHHKAKDDIHISFNKLMSELNKAGAPYALSLANRLYGEQTYQYVEKFLSDTKTHYNAELETVDFKSNAEAARVNINNWVEKQTKEKIQNLLAKGTVDSLTRLVLVNAIYFKGSWEKRFKAEATKEHPFKLNKFPPIFTKPRPQDLQRPVE</sequence>
<reference evidence="1" key="1">
    <citation type="submission" date="2020-02" db="EMBL/GenBank/DDBJ databases">
        <title>Genome sequencing of the panga catfish, Pangasius djambal.</title>
        <authorList>
            <person name="Wen M."/>
            <person name="Zahm M."/>
            <person name="Roques C."/>
            <person name="Cabau C."/>
            <person name="Klopp C."/>
            <person name="Donnadieu C."/>
            <person name="Jouanno E."/>
            <person name="Avarre J.-C."/>
            <person name="Campet M."/>
            <person name="Ha T."/>
            <person name="Dugue R."/>
            <person name="Lampietro C."/>
            <person name="Louis A."/>
            <person name="Herpin A."/>
            <person name="Echchiki A."/>
            <person name="Berthelot C."/>
            <person name="Parey E."/>
            <person name="Roest-Crollius H."/>
            <person name="Braasch I."/>
            <person name="Postlethwait J.H."/>
            <person name="Bobe J."/>
            <person name="Montfort J."/>
            <person name="Bouchez O."/>
            <person name="Begum T."/>
            <person name="Schartl M."/>
            <person name="Gustiano R."/>
            <person name="Guiguen Y."/>
        </authorList>
    </citation>
    <scope>NUCLEOTIDE SEQUENCE</scope>
    <source>
        <strain evidence="1">Pdj_M5554</strain>
    </source>
</reference>
<protein>
    <submittedName>
        <fullName evidence="1">Uncharacterized protein</fullName>
    </submittedName>
</protein>
<evidence type="ECO:0000313" key="1">
    <source>
        <dbReference type="EMBL" id="MCJ8743768.1"/>
    </source>
</evidence>
<organism evidence="1 2">
    <name type="scientific">Pangasius djambal</name>
    <dbReference type="NCBI Taxonomy" id="1691987"/>
    <lineage>
        <taxon>Eukaryota</taxon>
        <taxon>Metazoa</taxon>
        <taxon>Chordata</taxon>
        <taxon>Craniata</taxon>
        <taxon>Vertebrata</taxon>
        <taxon>Euteleostomi</taxon>
        <taxon>Actinopterygii</taxon>
        <taxon>Neopterygii</taxon>
        <taxon>Teleostei</taxon>
        <taxon>Ostariophysi</taxon>
        <taxon>Siluriformes</taxon>
        <taxon>Pangasiidae</taxon>
        <taxon>Pangasius</taxon>
    </lineage>
</organism>
<accession>A0ACC5Z847</accession>
<dbReference type="Proteomes" id="UP000830395">
    <property type="component" value="Chromosome 19"/>
</dbReference>
<name>A0ACC5Z847_9TELE</name>